<protein>
    <submittedName>
        <fullName evidence="2">Stress protein</fullName>
    </submittedName>
</protein>
<feature type="domain" description="Stress-response A/B barrel" evidence="1">
    <location>
        <begin position="2"/>
        <end position="91"/>
    </location>
</feature>
<dbReference type="Proteomes" id="UP000029518">
    <property type="component" value="Chromosome"/>
</dbReference>
<dbReference type="KEGG" id="pbd:PBOR_25060"/>
<dbReference type="InterPro" id="IPR013097">
    <property type="entry name" value="Dabb"/>
</dbReference>
<dbReference type="AlphaFoldDB" id="A0A089LG83"/>
<evidence type="ECO:0000259" key="1">
    <source>
        <dbReference type="PROSITE" id="PS51502"/>
    </source>
</evidence>
<dbReference type="EMBL" id="CP009285">
    <property type="protein sequence ID" value="AIQ59857.1"/>
    <property type="molecule type" value="Genomic_DNA"/>
</dbReference>
<dbReference type="RefSeq" id="WP_042216092.1">
    <property type="nucleotide sequence ID" value="NZ_CP009285.1"/>
</dbReference>
<reference evidence="2" key="1">
    <citation type="submission" date="2014-08" db="EMBL/GenBank/DDBJ databases">
        <title>Comparative genomics of the Paenibacillus odorifer group.</title>
        <authorList>
            <person name="den Bakker H.C."/>
            <person name="Tsai Y.-C.Y.-C."/>
            <person name="Martin N."/>
            <person name="Korlach J."/>
            <person name="Wiedmann M."/>
        </authorList>
    </citation>
    <scope>NUCLEOTIDE SEQUENCE [LARGE SCALE GENOMIC DNA]</scope>
    <source>
        <strain evidence="2">DSM 13188</strain>
    </source>
</reference>
<sequence length="93" mass="10323">MITNNLLIKLKDGSPERVAEAREVLLGMRGQIGHIHELKVEVDVRSGSYDLMLIVQYESMADMEAYLVHPVHVGVSEYIAGVLQSAASFCYES</sequence>
<evidence type="ECO:0000313" key="3">
    <source>
        <dbReference type="Proteomes" id="UP000029518"/>
    </source>
</evidence>
<dbReference type="Gene3D" id="3.30.70.100">
    <property type="match status" value="1"/>
</dbReference>
<accession>A0A089LG83</accession>
<evidence type="ECO:0000313" key="2">
    <source>
        <dbReference type="EMBL" id="AIQ59857.1"/>
    </source>
</evidence>
<name>A0A089LG83_PAEBO</name>
<keyword evidence="3" id="KW-1185">Reference proteome</keyword>
<dbReference type="HOGENOM" id="CLU_080664_3_1_9"/>
<dbReference type="PROSITE" id="PS51502">
    <property type="entry name" value="S_R_A_B_BARREL"/>
    <property type="match status" value="1"/>
</dbReference>
<organism evidence="2 3">
    <name type="scientific">Paenibacillus borealis</name>
    <dbReference type="NCBI Taxonomy" id="160799"/>
    <lineage>
        <taxon>Bacteria</taxon>
        <taxon>Bacillati</taxon>
        <taxon>Bacillota</taxon>
        <taxon>Bacilli</taxon>
        <taxon>Bacillales</taxon>
        <taxon>Paenibacillaceae</taxon>
        <taxon>Paenibacillus</taxon>
    </lineage>
</organism>
<dbReference type="SMART" id="SM00886">
    <property type="entry name" value="Dabb"/>
    <property type="match status" value="1"/>
</dbReference>
<dbReference type="InterPro" id="IPR011008">
    <property type="entry name" value="Dimeric_a/b-barrel"/>
</dbReference>
<proteinExistence type="predicted"/>
<dbReference type="OrthoDB" id="9808130at2"/>
<dbReference type="SUPFAM" id="SSF54909">
    <property type="entry name" value="Dimeric alpha+beta barrel"/>
    <property type="match status" value="1"/>
</dbReference>
<dbReference type="Pfam" id="PF07876">
    <property type="entry name" value="Dabb"/>
    <property type="match status" value="1"/>
</dbReference>
<gene>
    <name evidence="2" type="ORF">PBOR_25060</name>
</gene>